<keyword evidence="1" id="KW-0479">Metal-binding</keyword>
<reference evidence="5" key="1">
    <citation type="submission" date="2016-06" db="UniProtKB">
        <authorList>
            <consortium name="WormBaseParasite"/>
        </authorList>
    </citation>
    <scope>IDENTIFICATION</scope>
</reference>
<dbReference type="InterPro" id="IPR013087">
    <property type="entry name" value="Znf_C2H2_type"/>
</dbReference>
<dbReference type="WBParaSite" id="SSLN_0001169701-mRNA-1">
    <property type="protein sequence ID" value="SSLN_0001169701-mRNA-1"/>
    <property type="gene ID" value="SSLN_0001169701"/>
</dbReference>
<evidence type="ECO:0000256" key="1">
    <source>
        <dbReference type="PROSITE-ProRule" id="PRU00042"/>
    </source>
</evidence>
<accession>A0A183T468</accession>
<evidence type="ECO:0000313" key="3">
    <source>
        <dbReference type="EMBL" id="VDL97651.1"/>
    </source>
</evidence>
<evidence type="ECO:0000313" key="5">
    <source>
        <dbReference type="WBParaSite" id="SSLN_0001169701-mRNA-1"/>
    </source>
</evidence>
<name>A0A183T468_SCHSO</name>
<dbReference type="OrthoDB" id="6311807at2759"/>
<proteinExistence type="predicted"/>
<reference evidence="3 4" key="2">
    <citation type="submission" date="2018-11" db="EMBL/GenBank/DDBJ databases">
        <authorList>
            <consortium name="Pathogen Informatics"/>
        </authorList>
    </citation>
    <scope>NUCLEOTIDE SEQUENCE [LARGE SCALE GENOMIC DNA]</scope>
    <source>
        <strain evidence="3 4">NST_G2</strain>
    </source>
</reference>
<organism evidence="5">
    <name type="scientific">Schistocephalus solidus</name>
    <name type="common">Tapeworm</name>
    <dbReference type="NCBI Taxonomy" id="70667"/>
    <lineage>
        <taxon>Eukaryota</taxon>
        <taxon>Metazoa</taxon>
        <taxon>Spiralia</taxon>
        <taxon>Lophotrochozoa</taxon>
        <taxon>Platyhelminthes</taxon>
        <taxon>Cestoda</taxon>
        <taxon>Eucestoda</taxon>
        <taxon>Diphyllobothriidea</taxon>
        <taxon>Diphyllobothriidae</taxon>
        <taxon>Schistocephalus</taxon>
    </lineage>
</organism>
<keyword evidence="1" id="KW-0862">Zinc</keyword>
<feature type="domain" description="C2H2-type" evidence="2">
    <location>
        <begin position="105"/>
        <end position="132"/>
    </location>
</feature>
<dbReference type="AlphaFoldDB" id="A0A183T468"/>
<dbReference type="Gene3D" id="3.30.160.60">
    <property type="entry name" value="Classic Zinc Finger"/>
    <property type="match status" value="1"/>
</dbReference>
<dbReference type="SUPFAM" id="SSF57667">
    <property type="entry name" value="beta-beta-alpha zinc fingers"/>
    <property type="match status" value="1"/>
</dbReference>
<dbReference type="PROSITE" id="PS50157">
    <property type="entry name" value="ZINC_FINGER_C2H2_2"/>
    <property type="match status" value="1"/>
</dbReference>
<dbReference type="GO" id="GO:0008270">
    <property type="term" value="F:zinc ion binding"/>
    <property type="evidence" value="ECO:0007669"/>
    <property type="project" value="UniProtKB-KW"/>
</dbReference>
<sequence length="183" mass="21559">MLRQVQHLVRMDDERLPKRIFYGDVATGSHRKGAQKRRYKDTLKKLLKQVKLNLATWEDLTQARPAWRRSVKTDHIHLLIACYPYRYNHHRRLHLNHDQRWDSLLSCPQCDRTFASCIGLVGHLRIHRTETGEPVPGAPTHIRDRHLHCPHFPCTFTHRMGLFGHKRFHDGGIHHNADITDTP</sequence>
<dbReference type="PROSITE" id="PS00028">
    <property type="entry name" value="ZINC_FINGER_C2H2_1"/>
    <property type="match status" value="1"/>
</dbReference>
<keyword evidence="4" id="KW-1185">Reference proteome</keyword>
<dbReference type="InterPro" id="IPR036236">
    <property type="entry name" value="Znf_C2H2_sf"/>
</dbReference>
<dbReference type="EMBL" id="UYSU01036406">
    <property type="protein sequence ID" value="VDL97651.1"/>
    <property type="molecule type" value="Genomic_DNA"/>
</dbReference>
<keyword evidence="1" id="KW-0863">Zinc-finger</keyword>
<evidence type="ECO:0000313" key="4">
    <source>
        <dbReference type="Proteomes" id="UP000275846"/>
    </source>
</evidence>
<gene>
    <name evidence="3" type="ORF">SSLN_LOCUS11266</name>
</gene>
<evidence type="ECO:0000259" key="2">
    <source>
        <dbReference type="PROSITE" id="PS50157"/>
    </source>
</evidence>
<dbReference type="Proteomes" id="UP000275846">
    <property type="component" value="Unassembled WGS sequence"/>
</dbReference>
<protein>
    <submittedName>
        <fullName evidence="5">C2H2-type domain-containing protein</fullName>
    </submittedName>
</protein>